<evidence type="ECO:0000313" key="2">
    <source>
        <dbReference type="Proteomes" id="UP000297747"/>
    </source>
</evidence>
<sequence>MSILSAIIQYNVQSGLRVVMASILLVMLSSGQTAVAKANCLVTLLVQKGIIVECLSSRRNIS</sequence>
<dbReference type="EMBL" id="SPQA01000010">
    <property type="protein sequence ID" value="TFU31016.1"/>
    <property type="molecule type" value="Genomic_DNA"/>
</dbReference>
<gene>
    <name evidence="1" type="ORF">E4U01_04100</name>
</gene>
<evidence type="ECO:0000313" key="1">
    <source>
        <dbReference type="EMBL" id="TFU31016.1"/>
    </source>
</evidence>
<organism evidence="1 2">
    <name type="scientific">Streptococcus acidominimus</name>
    <dbReference type="NCBI Taxonomy" id="1326"/>
    <lineage>
        <taxon>Bacteria</taxon>
        <taxon>Bacillati</taxon>
        <taxon>Bacillota</taxon>
        <taxon>Bacilli</taxon>
        <taxon>Lactobacillales</taxon>
        <taxon>Streptococcaceae</taxon>
        <taxon>Streptococcus</taxon>
    </lineage>
</organism>
<accession>A0A4Y9FPT1</accession>
<proteinExistence type="predicted"/>
<reference evidence="1 2" key="1">
    <citation type="submission" date="2019-03" db="EMBL/GenBank/DDBJ databases">
        <title>Diversity of the mouse oral microbiome.</title>
        <authorList>
            <person name="Joseph S."/>
            <person name="Aduse-Opoku J."/>
            <person name="Curtis M."/>
            <person name="Wade W."/>
            <person name="Hashim A."/>
        </authorList>
    </citation>
    <scope>NUCLEOTIDE SEQUENCE [LARGE SCALE GENOMIC DNA]</scope>
    <source>
        <strain evidence="1 2">HT4</strain>
    </source>
</reference>
<protein>
    <submittedName>
        <fullName evidence="1">Uncharacterized protein</fullName>
    </submittedName>
</protein>
<name>A0A4Y9FPT1_STRAI</name>
<dbReference type="AlphaFoldDB" id="A0A4Y9FPT1"/>
<dbReference type="Proteomes" id="UP000297747">
    <property type="component" value="Unassembled WGS sequence"/>
</dbReference>
<comment type="caution">
    <text evidence="1">The sequence shown here is derived from an EMBL/GenBank/DDBJ whole genome shotgun (WGS) entry which is preliminary data.</text>
</comment>